<dbReference type="RefSeq" id="WP_212694487.1">
    <property type="nucleotide sequence ID" value="NZ_CP058649.1"/>
</dbReference>
<keyword evidence="3" id="KW-1185">Reference proteome</keyword>
<evidence type="ECO:0008006" key="4">
    <source>
        <dbReference type="Google" id="ProtNLM"/>
    </source>
</evidence>
<dbReference type="EMBL" id="CP058649">
    <property type="protein sequence ID" value="QUI23800.1"/>
    <property type="molecule type" value="Genomic_DNA"/>
</dbReference>
<feature type="transmembrane region" description="Helical" evidence="1">
    <location>
        <begin position="23"/>
        <end position="42"/>
    </location>
</feature>
<proteinExistence type="predicted"/>
<name>A0A8J8SHF7_9FIRM</name>
<evidence type="ECO:0000313" key="2">
    <source>
        <dbReference type="EMBL" id="QUI23800.1"/>
    </source>
</evidence>
<evidence type="ECO:0000313" key="3">
    <source>
        <dbReference type="Proteomes" id="UP000683246"/>
    </source>
</evidence>
<feature type="transmembrane region" description="Helical" evidence="1">
    <location>
        <begin position="142"/>
        <end position="162"/>
    </location>
</feature>
<gene>
    <name evidence="2" type="ORF">HZI73_16535</name>
</gene>
<sequence>MGKHKPKVKFRSIYTHKKVNKKWIITITIVTLIMAILLGYISDIFMDKVILWGAALIVFLIVLMGIFFDLLGIAVTAAEETPFHSMAASRVRGAKESILIIRNAGAVANFFNDVIGDIAGIISGVAGGAIVAMVVKYGLDKTVVTISLTGIIAAITVGGKAIGKEIALRHANLIVYRLGVIYSYMRKQNNK</sequence>
<feature type="transmembrane region" description="Helical" evidence="1">
    <location>
        <begin position="49"/>
        <end position="75"/>
    </location>
</feature>
<protein>
    <recommendedName>
        <fullName evidence="4">CNNM transmembrane domain-containing protein</fullName>
    </recommendedName>
</protein>
<evidence type="ECO:0000256" key="1">
    <source>
        <dbReference type="SAM" id="Phobius"/>
    </source>
</evidence>
<accession>A0A8J8SHF7</accession>
<feature type="transmembrane region" description="Helical" evidence="1">
    <location>
        <begin position="114"/>
        <end position="135"/>
    </location>
</feature>
<keyword evidence="1" id="KW-0472">Membrane</keyword>
<reference evidence="2" key="1">
    <citation type="submission" date="2020-07" db="EMBL/GenBank/DDBJ databases">
        <title>Vallitalea pronyensis genome.</title>
        <authorList>
            <person name="Postec A."/>
        </authorList>
    </citation>
    <scope>NUCLEOTIDE SEQUENCE</scope>
    <source>
        <strain evidence="2">FatNI3</strain>
    </source>
</reference>
<keyword evidence="1" id="KW-0812">Transmembrane</keyword>
<dbReference type="Proteomes" id="UP000683246">
    <property type="component" value="Chromosome"/>
</dbReference>
<dbReference type="AlphaFoldDB" id="A0A8J8SHF7"/>
<organism evidence="2 3">
    <name type="scientific">Vallitalea pronyensis</name>
    <dbReference type="NCBI Taxonomy" id="1348613"/>
    <lineage>
        <taxon>Bacteria</taxon>
        <taxon>Bacillati</taxon>
        <taxon>Bacillota</taxon>
        <taxon>Clostridia</taxon>
        <taxon>Lachnospirales</taxon>
        <taxon>Vallitaleaceae</taxon>
        <taxon>Vallitalea</taxon>
    </lineage>
</organism>
<keyword evidence="1" id="KW-1133">Transmembrane helix</keyword>
<dbReference type="KEGG" id="vpy:HZI73_16535"/>